<evidence type="ECO:0000256" key="2">
    <source>
        <dbReference type="ARBA" id="ARBA00022729"/>
    </source>
</evidence>
<comment type="similarity">
    <text evidence="1">Belongs to the leucine-binding protein family.</text>
</comment>
<proteinExistence type="inferred from homology"/>
<evidence type="ECO:0000256" key="3">
    <source>
        <dbReference type="ARBA" id="ARBA00022970"/>
    </source>
</evidence>
<name>A0A545TRL9_9PROT</name>
<keyword evidence="2" id="KW-0732">Signal</keyword>
<dbReference type="OrthoDB" id="7210494at2"/>
<evidence type="ECO:0000256" key="4">
    <source>
        <dbReference type="SAM" id="MobiDB-lite"/>
    </source>
</evidence>
<dbReference type="CDD" id="cd06339">
    <property type="entry name" value="PBP1_YraM_LppC_lipoprotein-like"/>
    <property type="match status" value="1"/>
</dbReference>
<feature type="compositionally biased region" description="Polar residues" evidence="4">
    <location>
        <begin position="47"/>
        <end position="57"/>
    </location>
</feature>
<dbReference type="Gene3D" id="3.40.50.2300">
    <property type="match status" value="4"/>
</dbReference>
<keyword evidence="3" id="KW-0029">Amino-acid transport</keyword>
<dbReference type="PANTHER" id="PTHR30483:SF6">
    <property type="entry name" value="PERIPLASMIC BINDING PROTEIN OF ABC TRANSPORTER FOR NATURAL AMINO ACIDS"/>
    <property type="match status" value="1"/>
</dbReference>
<dbReference type="GO" id="GO:0006865">
    <property type="term" value="P:amino acid transport"/>
    <property type="evidence" value="ECO:0007669"/>
    <property type="project" value="UniProtKB-KW"/>
</dbReference>
<reference evidence="6 7" key="1">
    <citation type="submission" date="2019-06" db="EMBL/GenBank/DDBJ databases">
        <title>Whole genome sequence for Rhodospirillaceae sp. R148.</title>
        <authorList>
            <person name="Wang G."/>
        </authorList>
    </citation>
    <scope>NUCLEOTIDE SEQUENCE [LARGE SCALE GENOMIC DNA]</scope>
    <source>
        <strain evidence="6 7">R148</strain>
    </source>
</reference>
<dbReference type="Proteomes" id="UP000315252">
    <property type="component" value="Unassembled WGS sequence"/>
</dbReference>
<organism evidence="6 7">
    <name type="scientific">Denitrobaculum tricleocarpae</name>
    <dbReference type="NCBI Taxonomy" id="2591009"/>
    <lineage>
        <taxon>Bacteria</taxon>
        <taxon>Pseudomonadati</taxon>
        <taxon>Pseudomonadota</taxon>
        <taxon>Alphaproteobacteria</taxon>
        <taxon>Rhodospirillales</taxon>
        <taxon>Rhodospirillaceae</taxon>
        <taxon>Denitrobaculum</taxon>
    </lineage>
</organism>
<gene>
    <name evidence="6" type="ORF">FKG95_14355</name>
</gene>
<dbReference type="InterPro" id="IPR028081">
    <property type="entry name" value="Leu-bd"/>
</dbReference>
<dbReference type="SUPFAM" id="SSF53822">
    <property type="entry name" value="Periplasmic binding protein-like I"/>
    <property type="match status" value="1"/>
</dbReference>
<sequence length="476" mass="50168">MDLSVTFLTLPPRRCANPGTERQSLGLGLAVAASLFLLAGCASSNLDNRSQDTQAAPETSAPAPGDGKDIADWDERFSQFDNRVVRGEATDPDDGSVKVAMLLPLSGQHEQVGQALLNASQVALFDLAGENFKLVVQDTAGTPEGAAAAAQTAIAQGADLIIGPLFSTSVEAVKPVAQAADVKVLAFSSNREVGGDGVYVMGLAPHLQVERIIAYASAQGLRQFGILAPETPYGQAVAQAMRDAVERNEGFLTRVIFYNPTAPDLSPEVRSLANYEGRQAALNARKQALEAAGDAASRRALARLRNIETTGSLEYDAILLAGTAQQALSLAPLLAYYDVDPNIVRFLGTSLWDGAELGAEPSLQGSWFAAPAPDYWQDFKTRYTETYGTAPPRVASLAYDATALAAVVAAQAENAGVDPVFDDVTFTQASGFAGIDGIFRFYANGESDRGLAVLAVERDAPKVIDPAPASFENLIN</sequence>
<comment type="caution">
    <text evidence="6">The sequence shown here is derived from an EMBL/GenBank/DDBJ whole genome shotgun (WGS) entry which is preliminary data.</text>
</comment>
<dbReference type="InterPro" id="IPR028082">
    <property type="entry name" value="Peripla_BP_I"/>
</dbReference>
<feature type="domain" description="Leucine-binding protein" evidence="5">
    <location>
        <begin position="96"/>
        <end position="416"/>
    </location>
</feature>
<keyword evidence="3" id="KW-0813">Transport</keyword>
<evidence type="ECO:0000259" key="5">
    <source>
        <dbReference type="Pfam" id="PF13458"/>
    </source>
</evidence>
<feature type="region of interest" description="Disordered" evidence="4">
    <location>
        <begin position="47"/>
        <end position="71"/>
    </location>
</feature>
<keyword evidence="7" id="KW-1185">Reference proteome</keyword>
<dbReference type="EMBL" id="VHSH01000004">
    <property type="protein sequence ID" value="TQV79868.1"/>
    <property type="molecule type" value="Genomic_DNA"/>
</dbReference>
<dbReference type="Pfam" id="PF13458">
    <property type="entry name" value="Peripla_BP_6"/>
    <property type="match status" value="1"/>
</dbReference>
<evidence type="ECO:0000313" key="6">
    <source>
        <dbReference type="EMBL" id="TQV79868.1"/>
    </source>
</evidence>
<evidence type="ECO:0000256" key="1">
    <source>
        <dbReference type="ARBA" id="ARBA00010062"/>
    </source>
</evidence>
<dbReference type="AlphaFoldDB" id="A0A545TRL9"/>
<evidence type="ECO:0000313" key="7">
    <source>
        <dbReference type="Proteomes" id="UP000315252"/>
    </source>
</evidence>
<dbReference type="PANTHER" id="PTHR30483">
    <property type="entry name" value="LEUCINE-SPECIFIC-BINDING PROTEIN"/>
    <property type="match status" value="1"/>
</dbReference>
<protein>
    <submittedName>
        <fullName evidence="6">Penicillin-binding protein activator</fullName>
    </submittedName>
</protein>
<accession>A0A545TRL9</accession>
<dbReference type="InterPro" id="IPR051010">
    <property type="entry name" value="BCAA_transport"/>
</dbReference>